<comment type="caution">
    <text evidence="6">The sequence shown here is derived from an EMBL/GenBank/DDBJ whole genome shotgun (WGS) entry which is preliminary data.</text>
</comment>
<dbReference type="InterPro" id="IPR051212">
    <property type="entry name" value="Type-I_RE_S_subunit"/>
</dbReference>
<evidence type="ECO:0000256" key="4">
    <source>
        <dbReference type="ARBA" id="ARBA00038652"/>
    </source>
</evidence>
<dbReference type="SUPFAM" id="SSF116734">
    <property type="entry name" value="DNA methylase specificity domain"/>
    <property type="match status" value="1"/>
</dbReference>
<dbReference type="InterPro" id="IPR044946">
    <property type="entry name" value="Restrct_endonuc_typeI_TRD_sf"/>
</dbReference>
<dbReference type="AlphaFoldDB" id="E7N0M0"/>
<keyword evidence="3" id="KW-0238">DNA-binding</keyword>
<evidence type="ECO:0000313" key="6">
    <source>
        <dbReference type="EMBL" id="EFW30228.1"/>
    </source>
</evidence>
<keyword evidence="7" id="KW-1185">Reference proteome</keyword>
<dbReference type="GO" id="GO:0009307">
    <property type="term" value="P:DNA restriction-modification system"/>
    <property type="evidence" value="ECO:0007669"/>
    <property type="project" value="UniProtKB-KW"/>
</dbReference>
<evidence type="ECO:0000313" key="7">
    <source>
        <dbReference type="Proteomes" id="UP000004633"/>
    </source>
</evidence>
<dbReference type="RefSeq" id="WP_009349201.1">
    <property type="nucleotide sequence ID" value="NZ_GL638130.1"/>
</dbReference>
<dbReference type="STRING" id="749551.HMPREF9555_00520"/>
<accession>E7N0M0</accession>
<proteinExistence type="inferred from homology"/>
<dbReference type="Gene3D" id="3.90.220.20">
    <property type="entry name" value="DNA methylase specificity domains"/>
    <property type="match status" value="1"/>
</dbReference>
<dbReference type="Proteomes" id="UP000004633">
    <property type="component" value="Unassembled WGS sequence"/>
</dbReference>
<evidence type="ECO:0000256" key="2">
    <source>
        <dbReference type="ARBA" id="ARBA00022747"/>
    </source>
</evidence>
<feature type="domain" description="Type I restriction modification DNA specificity" evidence="5">
    <location>
        <begin position="37"/>
        <end position="181"/>
    </location>
</feature>
<sequence>MKRYKTYKTTDQSWLTNVPKHWGYVKCKTLFATQTEKNKNNEEGNILSLTLQGVVRNNREKPIGLSPSDYRTYQIFEKDDLVFKLIDLENISTSRVGLVPERGIMSSAYIRLSAKCDINTRYFYFQYYDLWLRQIFNGLGAGVRQTLSANDLLNIKIVVPPRDEQDQIVRYLDSKISAIDAGISKLEEQIKCLKELKSTLISDVVTGKIDVRDAEIPTNPSME</sequence>
<gene>
    <name evidence="6" type="ORF">HMPREF9555_00520</name>
</gene>
<name>E7N0M0_9FIRM</name>
<reference evidence="6 7" key="1">
    <citation type="submission" date="2010-08" db="EMBL/GenBank/DDBJ databases">
        <authorList>
            <person name="Weinstock G."/>
            <person name="Sodergren E."/>
            <person name="Clifton S."/>
            <person name="Fulton L."/>
            <person name="Fulton B."/>
            <person name="Courtney L."/>
            <person name="Fronick C."/>
            <person name="Harrison M."/>
            <person name="Strong C."/>
            <person name="Farmer C."/>
            <person name="Delahaunty K."/>
            <person name="Markovic C."/>
            <person name="Hall O."/>
            <person name="Minx P."/>
            <person name="Tomlinson C."/>
            <person name="Mitreva M."/>
            <person name="Hou S."/>
            <person name="Chen J."/>
            <person name="Wollam A."/>
            <person name="Pepin K.H."/>
            <person name="Johnson M."/>
            <person name="Bhonagiri V."/>
            <person name="Zhang X."/>
            <person name="Suruliraj S."/>
            <person name="Warren W."/>
            <person name="Chinwalla A."/>
            <person name="Mardis E.R."/>
            <person name="Wilson R.K."/>
        </authorList>
    </citation>
    <scope>NUCLEOTIDE SEQUENCE [LARGE SCALE GENOMIC DNA]</scope>
    <source>
        <strain evidence="6 7">F0399</strain>
    </source>
</reference>
<evidence type="ECO:0000259" key="5">
    <source>
        <dbReference type="Pfam" id="PF01420"/>
    </source>
</evidence>
<evidence type="ECO:0000256" key="1">
    <source>
        <dbReference type="ARBA" id="ARBA00010923"/>
    </source>
</evidence>
<comment type="similarity">
    <text evidence="1">Belongs to the type-I restriction system S methylase family.</text>
</comment>
<keyword evidence="2" id="KW-0680">Restriction system</keyword>
<protein>
    <recommendedName>
        <fullName evidence="5">Type I restriction modification DNA specificity domain-containing protein</fullName>
    </recommendedName>
</protein>
<organism evidence="6 7">
    <name type="scientific">Selenomonas artemidis F0399</name>
    <dbReference type="NCBI Taxonomy" id="749551"/>
    <lineage>
        <taxon>Bacteria</taxon>
        <taxon>Bacillati</taxon>
        <taxon>Bacillota</taxon>
        <taxon>Negativicutes</taxon>
        <taxon>Selenomonadales</taxon>
        <taxon>Selenomonadaceae</taxon>
        <taxon>Selenomonas</taxon>
    </lineage>
</organism>
<dbReference type="PANTHER" id="PTHR43140">
    <property type="entry name" value="TYPE-1 RESTRICTION ENZYME ECOKI SPECIFICITY PROTEIN"/>
    <property type="match status" value="1"/>
</dbReference>
<dbReference type="Pfam" id="PF01420">
    <property type="entry name" value="Methylase_S"/>
    <property type="match status" value="1"/>
</dbReference>
<comment type="subunit">
    <text evidence="4">The methyltransferase is composed of M and S polypeptides.</text>
</comment>
<dbReference type="Gene3D" id="1.10.287.1120">
    <property type="entry name" value="Bipartite methylase S protein"/>
    <property type="match status" value="1"/>
</dbReference>
<dbReference type="HOGENOM" id="CLU_1239435_0_0_9"/>
<dbReference type="EMBL" id="AECV01000005">
    <property type="protein sequence ID" value="EFW30228.1"/>
    <property type="molecule type" value="Genomic_DNA"/>
</dbReference>
<evidence type="ECO:0000256" key="3">
    <source>
        <dbReference type="ARBA" id="ARBA00023125"/>
    </source>
</evidence>
<dbReference type="PANTHER" id="PTHR43140:SF1">
    <property type="entry name" value="TYPE I RESTRICTION ENZYME ECOKI SPECIFICITY SUBUNIT"/>
    <property type="match status" value="1"/>
</dbReference>
<dbReference type="InterPro" id="IPR000055">
    <property type="entry name" value="Restrct_endonuc_typeI_TRD"/>
</dbReference>
<dbReference type="GO" id="GO:0003677">
    <property type="term" value="F:DNA binding"/>
    <property type="evidence" value="ECO:0007669"/>
    <property type="project" value="UniProtKB-KW"/>
</dbReference>